<name>A0ABM1QM08_CAMSA</name>
<protein>
    <submittedName>
        <fullName evidence="2">Pentatricopeptide repeat-containing protein At4g21880, mitochondrial isoform X1</fullName>
    </submittedName>
</protein>
<dbReference type="PANTHER" id="PTHR47262:SF1">
    <property type="entry name" value="OS02G0132600 PROTEIN"/>
    <property type="match status" value="1"/>
</dbReference>
<keyword evidence="1" id="KW-1185">Reference proteome</keyword>
<gene>
    <name evidence="2" type="primary">LOC104722859</name>
</gene>
<reference evidence="1" key="1">
    <citation type="journal article" date="2014" name="Nat. Commun.">
        <title>The emerging biofuel crop Camelina sativa retains a highly undifferentiated hexaploid genome structure.</title>
        <authorList>
            <person name="Kagale S."/>
            <person name="Koh C."/>
            <person name="Nixon J."/>
            <person name="Bollina V."/>
            <person name="Clarke W.E."/>
            <person name="Tuteja R."/>
            <person name="Spillane C."/>
            <person name="Robinson S.J."/>
            <person name="Links M.G."/>
            <person name="Clarke C."/>
            <person name="Higgins E.E."/>
            <person name="Huebert T."/>
            <person name="Sharpe A.G."/>
            <person name="Parkin I.A."/>
        </authorList>
    </citation>
    <scope>NUCLEOTIDE SEQUENCE [LARGE SCALE GENOMIC DNA]</scope>
    <source>
        <strain evidence="1">cv. DH55</strain>
    </source>
</reference>
<dbReference type="Proteomes" id="UP000694864">
    <property type="component" value="Chromosome 11"/>
</dbReference>
<proteinExistence type="predicted"/>
<sequence length="177" mass="20160">MLLEMQILMLLGKIGYYEMLLWIQVDDEEKIHEICSTIGESKTSSSILQENYLVALFEKERKENLRRLFEIIDITKVSSPHLLTKISGYLGSSLLESIAIKFFRELRKCGKDGGETVSSFIFSYATCIPNLTAKDAVLKFEKLHKELDIKPSSTSYTKLITYLYESNEVATGPLLSM</sequence>
<dbReference type="GeneID" id="104722859"/>
<reference evidence="2" key="2">
    <citation type="submission" date="2025-08" db="UniProtKB">
        <authorList>
            <consortium name="RefSeq"/>
        </authorList>
    </citation>
    <scope>IDENTIFICATION</scope>
    <source>
        <tissue evidence="2">Leaf</tissue>
    </source>
</reference>
<dbReference type="RefSeq" id="XP_019087796.1">
    <property type="nucleotide sequence ID" value="XM_019232251.1"/>
</dbReference>
<accession>A0ABM1QM08</accession>
<evidence type="ECO:0000313" key="1">
    <source>
        <dbReference type="Proteomes" id="UP000694864"/>
    </source>
</evidence>
<dbReference type="PANTHER" id="PTHR47262">
    <property type="entry name" value="OS02G0132600 PROTEIN"/>
    <property type="match status" value="1"/>
</dbReference>
<evidence type="ECO:0000313" key="2">
    <source>
        <dbReference type="RefSeq" id="XP_019087796.1"/>
    </source>
</evidence>
<organism evidence="1 2">
    <name type="scientific">Camelina sativa</name>
    <name type="common">False flax</name>
    <name type="synonym">Myagrum sativum</name>
    <dbReference type="NCBI Taxonomy" id="90675"/>
    <lineage>
        <taxon>Eukaryota</taxon>
        <taxon>Viridiplantae</taxon>
        <taxon>Streptophyta</taxon>
        <taxon>Embryophyta</taxon>
        <taxon>Tracheophyta</taxon>
        <taxon>Spermatophyta</taxon>
        <taxon>Magnoliopsida</taxon>
        <taxon>eudicotyledons</taxon>
        <taxon>Gunneridae</taxon>
        <taxon>Pentapetalae</taxon>
        <taxon>rosids</taxon>
        <taxon>malvids</taxon>
        <taxon>Brassicales</taxon>
        <taxon>Brassicaceae</taxon>
        <taxon>Camelineae</taxon>
        <taxon>Camelina</taxon>
    </lineage>
</organism>